<feature type="modified residue" description="4-aspartylphosphate" evidence="3">
    <location>
        <position position="58"/>
    </location>
</feature>
<dbReference type="Gene3D" id="3.40.50.2300">
    <property type="match status" value="1"/>
</dbReference>
<dbReference type="SMART" id="SM00448">
    <property type="entry name" value="REC"/>
    <property type="match status" value="1"/>
</dbReference>
<dbReference type="InterPro" id="IPR051015">
    <property type="entry name" value="EvgA-like"/>
</dbReference>
<keyword evidence="7" id="KW-1185">Reference proteome</keyword>
<gene>
    <name evidence="6" type="ORF">J4H91_14540</name>
</gene>
<sequence>MPQPAPLRIGLLEDQPLFREMLQHLLGSVPGLRVSPAADCAQALTGWNARELDVVLLDVELPDGSGLDVGRELQRTNPELGIVLLSAIDRSRVLLELDESERARWSYLSKRSSTSASTLVRALRATAAGRCVVDPSVIAGKGARAGSRLASLSERQRQVLDLLAEGLTNQAIATQLGIALNSVSNHVNAIYAQLDIDREQLNPRVAAVRILLEESV</sequence>
<dbReference type="EMBL" id="JAGDYL010000038">
    <property type="protein sequence ID" value="MBO1806521.1"/>
    <property type="molecule type" value="Genomic_DNA"/>
</dbReference>
<dbReference type="Pfam" id="PF00072">
    <property type="entry name" value="Response_reg"/>
    <property type="match status" value="1"/>
</dbReference>
<feature type="domain" description="HTH luxR-type" evidence="4">
    <location>
        <begin position="145"/>
        <end position="215"/>
    </location>
</feature>
<dbReference type="GO" id="GO:0003677">
    <property type="term" value="F:DNA binding"/>
    <property type="evidence" value="ECO:0007669"/>
    <property type="project" value="UniProtKB-KW"/>
</dbReference>
<dbReference type="CDD" id="cd06170">
    <property type="entry name" value="LuxR_C_like"/>
    <property type="match status" value="1"/>
</dbReference>
<organism evidence="6 7">
    <name type="scientific">Leucobacter ruminantium</name>
    <dbReference type="NCBI Taxonomy" id="1289170"/>
    <lineage>
        <taxon>Bacteria</taxon>
        <taxon>Bacillati</taxon>
        <taxon>Actinomycetota</taxon>
        <taxon>Actinomycetes</taxon>
        <taxon>Micrococcales</taxon>
        <taxon>Microbacteriaceae</taxon>
        <taxon>Leucobacter</taxon>
    </lineage>
</organism>
<dbReference type="SUPFAM" id="SSF52172">
    <property type="entry name" value="CheY-like"/>
    <property type="match status" value="1"/>
</dbReference>
<dbReference type="Proteomes" id="UP000664398">
    <property type="component" value="Unassembled WGS sequence"/>
</dbReference>
<dbReference type="Pfam" id="PF00196">
    <property type="entry name" value="GerE"/>
    <property type="match status" value="1"/>
</dbReference>
<name>A0A939LYL8_9MICO</name>
<reference evidence="6" key="1">
    <citation type="submission" date="2021-03" db="EMBL/GenBank/DDBJ databases">
        <title>Leucobacter chromiisoli sp. nov., isolated from chromium-containing soil of chemical plant.</title>
        <authorList>
            <person name="Xu Z."/>
        </authorList>
    </citation>
    <scope>NUCLEOTIDE SEQUENCE</scope>
    <source>
        <strain evidence="6">A2</strain>
    </source>
</reference>
<dbReference type="PROSITE" id="PS50110">
    <property type="entry name" value="RESPONSE_REGULATORY"/>
    <property type="match status" value="1"/>
</dbReference>
<feature type="domain" description="Response regulatory" evidence="5">
    <location>
        <begin position="8"/>
        <end position="125"/>
    </location>
</feature>
<dbReference type="GO" id="GO:0000160">
    <property type="term" value="P:phosphorelay signal transduction system"/>
    <property type="evidence" value="ECO:0007669"/>
    <property type="project" value="InterPro"/>
</dbReference>
<dbReference type="PANTHER" id="PTHR45566">
    <property type="entry name" value="HTH-TYPE TRANSCRIPTIONAL REGULATOR YHJB-RELATED"/>
    <property type="match status" value="1"/>
</dbReference>
<dbReference type="SUPFAM" id="SSF46894">
    <property type="entry name" value="C-terminal effector domain of the bipartite response regulators"/>
    <property type="match status" value="1"/>
</dbReference>
<dbReference type="GO" id="GO:0006355">
    <property type="term" value="P:regulation of DNA-templated transcription"/>
    <property type="evidence" value="ECO:0007669"/>
    <property type="project" value="InterPro"/>
</dbReference>
<dbReference type="InterPro" id="IPR016032">
    <property type="entry name" value="Sig_transdc_resp-reg_C-effctor"/>
</dbReference>
<evidence type="ECO:0000256" key="3">
    <source>
        <dbReference type="PROSITE-ProRule" id="PRU00169"/>
    </source>
</evidence>
<comment type="caution">
    <text evidence="6">The sequence shown here is derived from an EMBL/GenBank/DDBJ whole genome shotgun (WGS) entry which is preliminary data.</text>
</comment>
<dbReference type="InterPro" id="IPR000792">
    <property type="entry name" value="Tscrpt_reg_LuxR_C"/>
</dbReference>
<dbReference type="AlphaFoldDB" id="A0A939LYL8"/>
<dbReference type="Gene3D" id="1.10.10.10">
    <property type="entry name" value="Winged helix-like DNA-binding domain superfamily/Winged helix DNA-binding domain"/>
    <property type="match status" value="1"/>
</dbReference>
<dbReference type="CDD" id="cd17535">
    <property type="entry name" value="REC_NarL-like"/>
    <property type="match status" value="1"/>
</dbReference>
<proteinExistence type="predicted"/>
<evidence type="ECO:0000256" key="1">
    <source>
        <dbReference type="ARBA" id="ARBA00022553"/>
    </source>
</evidence>
<evidence type="ECO:0000259" key="5">
    <source>
        <dbReference type="PROSITE" id="PS50110"/>
    </source>
</evidence>
<evidence type="ECO:0000256" key="2">
    <source>
        <dbReference type="ARBA" id="ARBA00023125"/>
    </source>
</evidence>
<keyword evidence="1 3" id="KW-0597">Phosphoprotein</keyword>
<dbReference type="RefSeq" id="WP_208046975.1">
    <property type="nucleotide sequence ID" value="NZ_JAGDYL010000038.1"/>
</dbReference>
<evidence type="ECO:0000259" key="4">
    <source>
        <dbReference type="PROSITE" id="PS50043"/>
    </source>
</evidence>
<evidence type="ECO:0000313" key="7">
    <source>
        <dbReference type="Proteomes" id="UP000664398"/>
    </source>
</evidence>
<dbReference type="InterPro" id="IPR001789">
    <property type="entry name" value="Sig_transdc_resp-reg_receiver"/>
</dbReference>
<evidence type="ECO:0000313" key="6">
    <source>
        <dbReference type="EMBL" id="MBO1806521.1"/>
    </source>
</evidence>
<dbReference type="PROSITE" id="PS50043">
    <property type="entry name" value="HTH_LUXR_2"/>
    <property type="match status" value="1"/>
</dbReference>
<protein>
    <submittedName>
        <fullName evidence="6">Response regulator transcription factor</fullName>
    </submittedName>
</protein>
<dbReference type="InterPro" id="IPR036388">
    <property type="entry name" value="WH-like_DNA-bd_sf"/>
</dbReference>
<accession>A0A939LYL8</accession>
<dbReference type="SMART" id="SM00421">
    <property type="entry name" value="HTH_LUXR"/>
    <property type="match status" value="1"/>
</dbReference>
<dbReference type="InterPro" id="IPR011006">
    <property type="entry name" value="CheY-like_superfamily"/>
</dbReference>
<dbReference type="PRINTS" id="PR00038">
    <property type="entry name" value="HTHLUXR"/>
</dbReference>
<dbReference type="PANTHER" id="PTHR45566:SF2">
    <property type="entry name" value="NARL SUBFAMILY"/>
    <property type="match status" value="1"/>
</dbReference>
<dbReference type="InterPro" id="IPR058245">
    <property type="entry name" value="NreC/VraR/RcsB-like_REC"/>
</dbReference>
<keyword evidence="2" id="KW-0238">DNA-binding</keyword>